<dbReference type="PROSITE" id="PS51736">
    <property type="entry name" value="RECOMBINASES_3"/>
    <property type="match status" value="1"/>
</dbReference>
<keyword evidence="4" id="KW-1185">Reference proteome</keyword>
<proteinExistence type="predicted"/>
<gene>
    <name evidence="3" type="ORF">GCM10018772_24700</name>
</gene>
<organism evidence="3 4">
    <name type="scientific">Streptomyces fumanus</name>
    <dbReference type="NCBI Taxonomy" id="67302"/>
    <lineage>
        <taxon>Bacteria</taxon>
        <taxon>Bacillati</taxon>
        <taxon>Actinomycetota</taxon>
        <taxon>Actinomycetes</taxon>
        <taxon>Kitasatosporales</taxon>
        <taxon>Streptomycetaceae</taxon>
        <taxon>Streptomyces</taxon>
    </lineage>
</organism>
<reference evidence="3" key="2">
    <citation type="submission" date="2020-09" db="EMBL/GenBank/DDBJ databases">
        <authorList>
            <person name="Sun Q."/>
            <person name="Ohkuma M."/>
        </authorList>
    </citation>
    <scope>NUCLEOTIDE SEQUENCE</scope>
    <source>
        <strain evidence="3">JCM 4477</strain>
    </source>
</reference>
<evidence type="ECO:0000313" key="3">
    <source>
        <dbReference type="EMBL" id="GHE99393.1"/>
    </source>
</evidence>
<reference evidence="3" key="1">
    <citation type="journal article" date="2014" name="Int. J. Syst. Evol. Microbiol.">
        <title>Complete genome sequence of Corynebacterium casei LMG S-19264T (=DSM 44701T), isolated from a smear-ripened cheese.</title>
        <authorList>
            <consortium name="US DOE Joint Genome Institute (JGI-PGF)"/>
            <person name="Walter F."/>
            <person name="Albersmeier A."/>
            <person name="Kalinowski J."/>
            <person name="Ruckert C."/>
        </authorList>
    </citation>
    <scope>NUCLEOTIDE SEQUENCE</scope>
    <source>
        <strain evidence="3">JCM 4477</strain>
    </source>
</reference>
<accession>A0A919E0L6</accession>
<dbReference type="AlphaFoldDB" id="A0A919E0L6"/>
<evidence type="ECO:0000259" key="2">
    <source>
        <dbReference type="PROSITE" id="PS51736"/>
    </source>
</evidence>
<protein>
    <recommendedName>
        <fullName evidence="2">Resolvase/invertase-type recombinase catalytic domain-containing protein</fullName>
    </recommendedName>
</protein>
<feature type="region of interest" description="Disordered" evidence="1">
    <location>
        <begin position="22"/>
        <end position="43"/>
    </location>
</feature>
<sequence length="58" mass="6446">MFRMLSLLARLRRELIVGNTNDGLASARTRGRSGGGRPKRTPYQAKLAHQLYDAFSAV</sequence>
<dbReference type="GO" id="GO:0000150">
    <property type="term" value="F:DNA strand exchange activity"/>
    <property type="evidence" value="ECO:0007669"/>
    <property type="project" value="InterPro"/>
</dbReference>
<evidence type="ECO:0000313" key="4">
    <source>
        <dbReference type="Proteomes" id="UP000630718"/>
    </source>
</evidence>
<evidence type="ECO:0000256" key="1">
    <source>
        <dbReference type="SAM" id="MobiDB-lite"/>
    </source>
</evidence>
<feature type="domain" description="Resolvase/invertase-type recombinase catalytic" evidence="2">
    <location>
        <begin position="1"/>
        <end position="31"/>
    </location>
</feature>
<dbReference type="InterPro" id="IPR006119">
    <property type="entry name" value="Resolv_N"/>
</dbReference>
<dbReference type="EMBL" id="BNBI01000005">
    <property type="protein sequence ID" value="GHE99393.1"/>
    <property type="molecule type" value="Genomic_DNA"/>
</dbReference>
<dbReference type="GO" id="GO:0003677">
    <property type="term" value="F:DNA binding"/>
    <property type="evidence" value="ECO:0007669"/>
    <property type="project" value="InterPro"/>
</dbReference>
<name>A0A919E0L6_9ACTN</name>
<comment type="caution">
    <text evidence="3">The sequence shown here is derived from an EMBL/GenBank/DDBJ whole genome shotgun (WGS) entry which is preliminary data.</text>
</comment>
<dbReference type="Proteomes" id="UP000630718">
    <property type="component" value="Unassembled WGS sequence"/>
</dbReference>